<dbReference type="EMBL" id="MRZV01000689">
    <property type="protein sequence ID" value="PIK45746.1"/>
    <property type="molecule type" value="Genomic_DNA"/>
</dbReference>
<feature type="compositionally biased region" description="Basic and acidic residues" evidence="1">
    <location>
        <begin position="324"/>
        <end position="341"/>
    </location>
</feature>
<evidence type="ECO:0000256" key="2">
    <source>
        <dbReference type="SAM" id="Phobius"/>
    </source>
</evidence>
<gene>
    <name evidence="3" type="ORF">BSL78_17386</name>
</gene>
<feature type="compositionally biased region" description="Basic and acidic residues" evidence="1">
    <location>
        <begin position="477"/>
        <end position="488"/>
    </location>
</feature>
<feature type="region of interest" description="Disordered" evidence="1">
    <location>
        <begin position="39"/>
        <end position="61"/>
    </location>
</feature>
<feature type="transmembrane region" description="Helical" evidence="2">
    <location>
        <begin position="536"/>
        <end position="554"/>
    </location>
</feature>
<feature type="compositionally biased region" description="Basic and acidic residues" evidence="1">
    <location>
        <begin position="425"/>
        <end position="437"/>
    </location>
</feature>
<organism evidence="3 4">
    <name type="scientific">Stichopus japonicus</name>
    <name type="common">Sea cucumber</name>
    <dbReference type="NCBI Taxonomy" id="307972"/>
    <lineage>
        <taxon>Eukaryota</taxon>
        <taxon>Metazoa</taxon>
        <taxon>Echinodermata</taxon>
        <taxon>Eleutherozoa</taxon>
        <taxon>Echinozoa</taxon>
        <taxon>Holothuroidea</taxon>
        <taxon>Aspidochirotacea</taxon>
        <taxon>Aspidochirotida</taxon>
        <taxon>Stichopodidae</taxon>
        <taxon>Apostichopus</taxon>
    </lineage>
</organism>
<feature type="compositionally biased region" description="Polar residues" evidence="1">
    <location>
        <begin position="514"/>
        <end position="526"/>
    </location>
</feature>
<name>A0A2G8KCL8_STIJA</name>
<dbReference type="Proteomes" id="UP000230750">
    <property type="component" value="Unassembled WGS sequence"/>
</dbReference>
<dbReference type="AlphaFoldDB" id="A0A2G8KCL8"/>
<keyword evidence="2" id="KW-0472">Membrane</keyword>
<evidence type="ECO:0000313" key="3">
    <source>
        <dbReference type="EMBL" id="PIK45746.1"/>
    </source>
</evidence>
<feature type="compositionally biased region" description="Basic and acidic residues" evidence="1">
    <location>
        <begin position="43"/>
        <end position="61"/>
    </location>
</feature>
<comment type="caution">
    <text evidence="3">The sequence shown here is derived from an EMBL/GenBank/DDBJ whole genome shotgun (WGS) entry which is preliminary data.</text>
</comment>
<proteinExistence type="predicted"/>
<feature type="region of interest" description="Disordered" evidence="1">
    <location>
        <begin position="291"/>
        <end position="461"/>
    </location>
</feature>
<evidence type="ECO:0000313" key="4">
    <source>
        <dbReference type="Proteomes" id="UP000230750"/>
    </source>
</evidence>
<accession>A0A2G8KCL8</accession>
<feature type="compositionally biased region" description="Polar residues" evidence="1">
    <location>
        <begin position="438"/>
        <end position="461"/>
    </location>
</feature>
<evidence type="ECO:0000256" key="1">
    <source>
        <dbReference type="SAM" id="MobiDB-lite"/>
    </source>
</evidence>
<feature type="compositionally biased region" description="Basic residues" evidence="1">
    <location>
        <begin position="349"/>
        <end position="364"/>
    </location>
</feature>
<feature type="region of interest" description="Disordered" evidence="1">
    <location>
        <begin position="473"/>
        <end position="526"/>
    </location>
</feature>
<protein>
    <submittedName>
        <fullName evidence="3">Uncharacterized protein</fullName>
    </submittedName>
</protein>
<feature type="compositionally biased region" description="Low complexity" evidence="1">
    <location>
        <begin position="299"/>
        <end position="314"/>
    </location>
</feature>
<sequence length="555" mass="62477">MNVSSDLTGRYLPFTLNGPTGVLDHVTDTPLAQLHHSLTTRAEPIEEGQREQSPRNTETFKHHVSSWPKFTSSHDDHVQQLPVPAQIPLSAIDDHKINDSDDELDDASPLPMDDNTGEESCCNDSTLASIAEEGRLPWMRTSVDMEEAVVPCWSEEAHPDISDLVRATVEVECEVKSKVPYDRRDRFTFQRFLDDKRMSRVPKPTLNIHKEDSNQMLINSNDKEKVQKRVRFDLSKNQVKTVSRYLIGRKQRLLRPVNSNDSSPVLHGNAFQFNGYGASVKEMKGVVLPSLHMPSNTPSTSTHSKSCLSSQKSKILAKRKKQRNVRDVTDATVERNADVDKSGPANKHGLVHAKHKDLKKRVKKVNLDSGTQYDSDGKATGVRDNRGIGREERKEGSFAEKRVSKRKSHRRLRWTESMTSLPVNKKSEKFNSKEKTEQQSCQSINETSETTISEQCNGQKLSSRSFHSNNELIHGVHKNDNLADNRNEKTRRRNRSVKLSAHVQKPVNSGRDAPSQSSKVSSATNQNDDLGMESCLAIFGLIVCFMLTFALLPLI</sequence>
<reference evidence="3 4" key="1">
    <citation type="journal article" date="2017" name="PLoS Biol.">
        <title>The sea cucumber genome provides insights into morphological evolution and visceral regeneration.</title>
        <authorList>
            <person name="Zhang X."/>
            <person name="Sun L."/>
            <person name="Yuan J."/>
            <person name="Sun Y."/>
            <person name="Gao Y."/>
            <person name="Zhang L."/>
            <person name="Li S."/>
            <person name="Dai H."/>
            <person name="Hamel J.F."/>
            <person name="Liu C."/>
            <person name="Yu Y."/>
            <person name="Liu S."/>
            <person name="Lin W."/>
            <person name="Guo K."/>
            <person name="Jin S."/>
            <person name="Xu P."/>
            <person name="Storey K.B."/>
            <person name="Huan P."/>
            <person name="Zhang T."/>
            <person name="Zhou Y."/>
            <person name="Zhang J."/>
            <person name="Lin C."/>
            <person name="Li X."/>
            <person name="Xing L."/>
            <person name="Huo D."/>
            <person name="Sun M."/>
            <person name="Wang L."/>
            <person name="Mercier A."/>
            <person name="Li F."/>
            <person name="Yang H."/>
            <person name="Xiang J."/>
        </authorList>
    </citation>
    <scope>NUCLEOTIDE SEQUENCE [LARGE SCALE GENOMIC DNA]</scope>
    <source>
        <strain evidence="3">Shaxun</strain>
        <tissue evidence="3">Muscle</tissue>
    </source>
</reference>
<feature type="compositionally biased region" description="Basic residues" evidence="1">
    <location>
        <begin position="403"/>
        <end position="412"/>
    </location>
</feature>
<keyword evidence="2" id="KW-1133">Transmembrane helix</keyword>
<feature type="region of interest" description="Disordered" evidence="1">
    <location>
        <begin position="96"/>
        <end position="121"/>
    </location>
</feature>
<keyword evidence="2" id="KW-0812">Transmembrane</keyword>
<keyword evidence="4" id="KW-1185">Reference proteome</keyword>
<feature type="compositionally biased region" description="Basic and acidic residues" evidence="1">
    <location>
        <begin position="375"/>
        <end position="402"/>
    </location>
</feature>